<dbReference type="InterPro" id="IPR032831">
    <property type="entry name" value="LptM_cons"/>
</dbReference>
<reference evidence="8" key="1">
    <citation type="submission" date="2018-06" db="EMBL/GenBank/DDBJ databases">
        <authorList>
            <person name="Zhirakovskaya E."/>
        </authorList>
    </citation>
    <scope>NUCLEOTIDE SEQUENCE</scope>
</reference>
<dbReference type="NCBIfam" id="NF047847">
    <property type="entry name" value="SS_mature_LptM"/>
    <property type="match status" value="1"/>
</dbReference>
<evidence type="ECO:0000256" key="6">
    <source>
        <dbReference type="ARBA" id="ARBA00023288"/>
    </source>
</evidence>
<gene>
    <name evidence="8" type="ORF">MNBD_GAMMA22-1641</name>
</gene>
<sequence>MHNLSRLSRNTFLTLLLLILSISILSACGKKGGLYLPVAPAQEVQAEVEKAKKPEQDTPSSTGDDEY</sequence>
<feature type="compositionally biased region" description="Basic and acidic residues" evidence="7">
    <location>
        <begin position="47"/>
        <end position="56"/>
    </location>
</feature>
<evidence type="ECO:0000256" key="3">
    <source>
        <dbReference type="ARBA" id="ARBA00023136"/>
    </source>
</evidence>
<evidence type="ECO:0000313" key="8">
    <source>
        <dbReference type="EMBL" id="VAW94782.1"/>
    </source>
</evidence>
<evidence type="ECO:0000256" key="4">
    <source>
        <dbReference type="ARBA" id="ARBA00023139"/>
    </source>
</evidence>
<keyword evidence="5" id="KW-0998">Cell outer membrane</keyword>
<proteinExistence type="predicted"/>
<evidence type="ECO:0000256" key="1">
    <source>
        <dbReference type="ARBA" id="ARBA00004459"/>
    </source>
</evidence>
<keyword evidence="2" id="KW-0732">Signal</keyword>
<evidence type="ECO:0000256" key="5">
    <source>
        <dbReference type="ARBA" id="ARBA00023237"/>
    </source>
</evidence>
<keyword evidence="4" id="KW-0564">Palmitate</keyword>
<evidence type="ECO:0008006" key="9">
    <source>
        <dbReference type="Google" id="ProtNLM"/>
    </source>
</evidence>
<protein>
    <recommendedName>
        <fullName evidence="9">Lipoprotein</fullName>
    </recommendedName>
</protein>
<evidence type="ECO:0000256" key="7">
    <source>
        <dbReference type="SAM" id="MobiDB-lite"/>
    </source>
</evidence>
<feature type="region of interest" description="Disordered" evidence="7">
    <location>
        <begin position="46"/>
        <end position="67"/>
    </location>
</feature>
<keyword evidence="3" id="KW-0472">Membrane</keyword>
<dbReference type="AlphaFoldDB" id="A0A3B1A4X0"/>
<accession>A0A3B1A4X0</accession>
<organism evidence="8">
    <name type="scientific">hydrothermal vent metagenome</name>
    <dbReference type="NCBI Taxonomy" id="652676"/>
    <lineage>
        <taxon>unclassified sequences</taxon>
        <taxon>metagenomes</taxon>
        <taxon>ecological metagenomes</taxon>
    </lineage>
</organism>
<evidence type="ECO:0000256" key="2">
    <source>
        <dbReference type="ARBA" id="ARBA00022729"/>
    </source>
</evidence>
<dbReference type="PROSITE" id="PS51257">
    <property type="entry name" value="PROKAR_LIPOPROTEIN"/>
    <property type="match status" value="1"/>
</dbReference>
<name>A0A3B1A4X0_9ZZZZ</name>
<keyword evidence="6" id="KW-0449">Lipoprotein</keyword>
<dbReference type="EMBL" id="UOFS01000019">
    <property type="protein sequence ID" value="VAW94782.1"/>
    <property type="molecule type" value="Genomic_DNA"/>
</dbReference>
<comment type="subcellular location">
    <subcellularLocation>
        <location evidence="1">Cell outer membrane</location>
        <topology evidence="1">Lipid-anchor</topology>
    </subcellularLocation>
</comment>
<feature type="compositionally biased region" description="Polar residues" evidence="7">
    <location>
        <begin position="57"/>
        <end position="67"/>
    </location>
</feature>